<gene>
    <name evidence="1" type="ORF">TNCV_1812131</name>
</gene>
<proteinExistence type="predicted"/>
<organism evidence="1 2">
    <name type="scientific">Trichonephila clavipes</name>
    <name type="common">Golden silk orbweaver</name>
    <name type="synonym">Nephila clavipes</name>
    <dbReference type="NCBI Taxonomy" id="2585209"/>
    <lineage>
        <taxon>Eukaryota</taxon>
        <taxon>Metazoa</taxon>
        <taxon>Ecdysozoa</taxon>
        <taxon>Arthropoda</taxon>
        <taxon>Chelicerata</taxon>
        <taxon>Arachnida</taxon>
        <taxon>Araneae</taxon>
        <taxon>Araneomorphae</taxon>
        <taxon>Entelegynae</taxon>
        <taxon>Araneoidea</taxon>
        <taxon>Nephilidae</taxon>
        <taxon>Trichonephila</taxon>
    </lineage>
</organism>
<protein>
    <submittedName>
        <fullName evidence="1">Uncharacterized protein</fullName>
    </submittedName>
</protein>
<evidence type="ECO:0000313" key="1">
    <source>
        <dbReference type="EMBL" id="GFY29633.1"/>
    </source>
</evidence>
<keyword evidence="2" id="KW-1185">Reference proteome</keyword>
<dbReference type="AlphaFoldDB" id="A0A8X6W7A8"/>
<evidence type="ECO:0000313" key="2">
    <source>
        <dbReference type="Proteomes" id="UP000887159"/>
    </source>
</evidence>
<dbReference type="Proteomes" id="UP000887159">
    <property type="component" value="Unassembled WGS sequence"/>
</dbReference>
<name>A0A8X6W7A8_TRICX</name>
<comment type="caution">
    <text evidence="1">The sequence shown here is derived from an EMBL/GenBank/DDBJ whole genome shotgun (WGS) entry which is preliminary data.</text>
</comment>
<reference evidence="1" key="1">
    <citation type="submission" date="2020-08" db="EMBL/GenBank/DDBJ databases">
        <title>Multicomponent nature underlies the extraordinary mechanical properties of spider dragline silk.</title>
        <authorList>
            <person name="Kono N."/>
            <person name="Nakamura H."/>
            <person name="Mori M."/>
            <person name="Yoshida Y."/>
            <person name="Ohtoshi R."/>
            <person name="Malay A.D."/>
            <person name="Moran D.A.P."/>
            <person name="Tomita M."/>
            <person name="Numata K."/>
            <person name="Arakawa K."/>
        </authorList>
    </citation>
    <scope>NUCLEOTIDE SEQUENCE</scope>
</reference>
<accession>A0A8X6W7A8</accession>
<sequence length="102" mass="11585">MFDFIQGVCPKIIGINFKTSKGHTNPWSKRLSSTLGDVHKHTSIGIRETYSSGLRYPKHFAPFIGRKVLDIVRRNPNTMLGVCKHPAVRGIYVITYLRARCL</sequence>
<dbReference type="EMBL" id="BMAU01021389">
    <property type="protein sequence ID" value="GFY29633.1"/>
    <property type="molecule type" value="Genomic_DNA"/>
</dbReference>